<protein>
    <recommendedName>
        <fullName evidence="3">ESX secretion-associated protein EspG</fullName>
    </recommendedName>
</protein>
<comment type="caution">
    <text evidence="1">The sequence shown here is derived from an EMBL/GenBank/DDBJ whole genome shotgun (WGS) entry which is preliminary data.</text>
</comment>
<proteinExistence type="predicted"/>
<evidence type="ECO:0000313" key="1">
    <source>
        <dbReference type="EMBL" id="MBO3731667.1"/>
    </source>
</evidence>
<dbReference type="Pfam" id="PF19688">
    <property type="entry name" value="DUF6189"/>
    <property type="match status" value="1"/>
</dbReference>
<keyword evidence="2" id="KW-1185">Reference proteome</keyword>
<sequence>MNGGDRRQRTGRLVERYADHLLPGTADGLRSMVRHGELGLAVEDLAAALVQHKVPLYAGDAVDFRQLLAGFQRCPDTPPDIEDLVVFGAGPPETYALYLFGSADPFATAAATVECLPVPAARIGVLVDGVPVPGTPDRPAVLIQHDPSNGDMSVEFWAGCDFGRLVDGAPVLEVARKLSRSTGASAMLDAHGLTPNQWVLVTSAGGHGVVMVDGEASDEGRWEILFAYEPIEGALNLPVRRAR</sequence>
<evidence type="ECO:0008006" key="3">
    <source>
        <dbReference type="Google" id="ProtNLM"/>
    </source>
</evidence>
<name>A0ABS3TYS3_9ACTN</name>
<gene>
    <name evidence="1" type="ORF">J5V16_02465</name>
</gene>
<dbReference type="InterPro" id="IPR045686">
    <property type="entry name" value="DUF6189"/>
</dbReference>
<dbReference type="Proteomes" id="UP000681341">
    <property type="component" value="Unassembled WGS sequence"/>
</dbReference>
<organism evidence="1 2">
    <name type="scientific">Glycomyces niveus</name>
    <dbReference type="NCBI Taxonomy" id="2820287"/>
    <lineage>
        <taxon>Bacteria</taxon>
        <taxon>Bacillati</taxon>
        <taxon>Actinomycetota</taxon>
        <taxon>Actinomycetes</taxon>
        <taxon>Glycomycetales</taxon>
        <taxon>Glycomycetaceae</taxon>
        <taxon>Glycomyces</taxon>
    </lineage>
</organism>
<evidence type="ECO:0000313" key="2">
    <source>
        <dbReference type="Proteomes" id="UP000681341"/>
    </source>
</evidence>
<accession>A0ABS3TYS3</accession>
<reference evidence="1 2" key="1">
    <citation type="submission" date="2021-03" db="EMBL/GenBank/DDBJ databases">
        <title>Glycomyces sp. nov., a novel actinomycete isolated from soil.</title>
        <authorList>
            <person name="Yang X."/>
            <person name="Xu X."/>
        </authorList>
    </citation>
    <scope>NUCLEOTIDE SEQUENCE [LARGE SCALE GENOMIC DNA]</scope>
    <source>
        <strain evidence="1 2">NEAU-S30</strain>
    </source>
</reference>
<dbReference type="RefSeq" id="WP_208494358.1">
    <property type="nucleotide sequence ID" value="NZ_JAGFNP010000001.1"/>
</dbReference>
<dbReference type="EMBL" id="JAGFNP010000001">
    <property type="protein sequence ID" value="MBO3731667.1"/>
    <property type="molecule type" value="Genomic_DNA"/>
</dbReference>